<dbReference type="InterPro" id="IPR050382">
    <property type="entry name" value="MFS_Na/Anion_cotransporter"/>
</dbReference>
<dbReference type="Gene3D" id="1.20.1250.20">
    <property type="entry name" value="MFS general substrate transporter like domains"/>
    <property type="match status" value="1"/>
</dbReference>
<dbReference type="SUPFAM" id="SSF103473">
    <property type="entry name" value="MFS general substrate transporter"/>
    <property type="match status" value="1"/>
</dbReference>
<dbReference type="PANTHER" id="PTHR11662">
    <property type="entry name" value="SOLUTE CARRIER FAMILY 17"/>
    <property type="match status" value="1"/>
</dbReference>
<dbReference type="EMBL" id="BPLR01000047">
    <property type="protein sequence ID" value="GIY91730.1"/>
    <property type="molecule type" value="Genomic_DNA"/>
</dbReference>
<accession>A0AAV4XC10</accession>
<evidence type="ECO:0000256" key="2">
    <source>
        <dbReference type="ARBA" id="ARBA00022692"/>
    </source>
</evidence>
<keyword evidence="2 5" id="KW-0812">Transmembrane</keyword>
<evidence type="ECO:0000256" key="6">
    <source>
        <dbReference type="SAM" id="SignalP"/>
    </source>
</evidence>
<protein>
    <submittedName>
        <fullName evidence="7">Sialin</fullName>
    </submittedName>
</protein>
<evidence type="ECO:0000256" key="1">
    <source>
        <dbReference type="ARBA" id="ARBA00004141"/>
    </source>
</evidence>
<keyword evidence="4 5" id="KW-0472">Membrane</keyword>
<keyword evidence="6" id="KW-0732">Signal</keyword>
<reference evidence="7 8" key="1">
    <citation type="submission" date="2021-06" db="EMBL/GenBank/DDBJ databases">
        <title>Caerostris extrusa draft genome.</title>
        <authorList>
            <person name="Kono N."/>
            <person name="Arakawa K."/>
        </authorList>
    </citation>
    <scope>NUCLEOTIDE SEQUENCE [LARGE SCALE GENOMIC DNA]</scope>
</reference>
<sequence length="176" mass="19948">MVKLSWLVWARVLVGFMHVVQVFRHPHVKNRFIGKQNPRLKFVLFAPCPFKYQRVNIMSPSSCRFPDTTSYVKAVCQGLTDCKWFNVTHVDMSPELAGILYGMTNTLASLNGIICPTIAGYFLISGPTIANWNKVFYITSAMFIVPGIIFHLFASAEKQSWGLTTEKDSKCEVTKF</sequence>
<dbReference type="GO" id="GO:0022857">
    <property type="term" value="F:transmembrane transporter activity"/>
    <property type="evidence" value="ECO:0007669"/>
    <property type="project" value="TreeGrafter"/>
</dbReference>
<dbReference type="AlphaFoldDB" id="A0AAV4XC10"/>
<feature type="transmembrane region" description="Helical" evidence="5">
    <location>
        <begin position="99"/>
        <end position="123"/>
    </location>
</feature>
<evidence type="ECO:0000313" key="7">
    <source>
        <dbReference type="EMBL" id="GIY91730.1"/>
    </source>
</evidence>
<dbReference type="InterPro" id="IPR036259">
    <property type="entry name" value="MFS_trans_sf"/>
</dbReference>
<proteinExistence type="predicted"/>
<organism evidence="7 8">
    <name type="scientific">Caerostris extrusa</name>
    <name type="common">Bark spider</name>
    <name type="synonym">Caerostris bankana</name>
    <dbReference type="NCBI Taxonomy" id="172846"/>
    <lineage>
        <taxon>Eukaryota</taxon>
        <taxon>Metazoa</taxon>
        <taxon>Ecdysozoa</taxon>
        <taxon>Arthropoda</taxon>
        <taxon>Chelicerata</taxon>
        <taxon>Arachnida</taxon>
        <taxon>Araneae</taxon>
        <taxon>Araneomorphae</taxon>
        <taxon>Entelegynae</taxon>
        <taxon>Araneoidea</taxon>
        <taxon>Araneidae</taxon>
        <taxon>Caerostris</taxon>
    </lineage>
</organism>
<evidence type="ECO:0000256" key="3">
    <source>
        <dbReference type="ARBA" id="ARBA00022989"/>
    </source>
</evidence>
<feature type="signal peptide" evidence="6">
    <location>
        <begin position="1"/>
        <end position="22"/>
    </location>
</feature>
<dbReference type="GO" id="GO:0006820">
    <property type="term" value="P:monoatomic anion transport"/>
    <property type="evidence" value="ECO:0007669"/>
    <property type="project" value="TreeGrafter"/>
</dbReference>
<name>A0AAV4XC10_CAEEX</name>
<dbReference type="PANTHER" id="PTHR11662:SF399">
    <property type="entry name" value="FI19708P1-RELATED"/>
    <property type="match status" value="1"/>
</dbReference>
<dbReference type="GO" id="GO:0016020">
    <property type="term" value="C:membrane"/>
    <property type="evidence" value="ECO:0007669"/>
    <property type="project" value="UniProtKB-SubCell"/>
</dbReference>
<feature type="transmembrane region" description="Helical" evidence="5">
    <location>
        <begin position="135"/>
        <end position="154"/>
    </location>
</feature>
<keyword evidence="3 5" id="KW-1133">Transmembrane helix</keyword>
<comment type="subcellular location">
    <subcellularLocation>
        <location evidence="1">Membrane</location>
        <topology evidence="1">Multi-pass membrane protein</topology>
    </subcellularLocation>
</comment>
<evidence type="ECO:0000313" key="8">
    <source>
        <dbReference type="Proteomes" id="UP001054945"/>
    </source>
</evidence>
<evidence type="ECO:0000256" key="5">
    <source>
        <dbReference type="SAM" id="Phobius"/>
    </source>
</evidence>
<keyword evidence="8" id="KW-1185">Reference proteome</keyword>
<comment type="caution">
    <text evidence="7">The sequence shown here is derived from an EMBL/GenBank/DDBJ whole genome shotgun (WGS) entry which is preliminary data.</text>
</comment>
<dbReference type="Proteomes" id="UP001054945">
    <property type="component" value="Unassembled WGS sequence"/>
</dbReference>
<evidence type="ECO:0000256" key="4">
    <source>
        <dbReference type="ARBA" id="ARBA00023136"/>
    </source>
</evidence>
<gene>
    <name evidence="7" type="primary">SLC17A5_25</name>
    <name evidence="7" type="ORF">CEXT_98901</name>
</gene>
<feature type="chain" id="PRO_5043697122" evidence="6">
    <location>
        <begin position="23"/>
        <end position="176"/>
    </location>
</feature>